<dbReference type="PANTHER" id="PTHR36203">
    <property type="entry name" value="ASCORBATE-SPECIFIC PTS SYSTEM EIIA COMPONENT"/>
    <property type="match status" value="1"/>
</dbReference>
<accession>A0A3N3E174</accession>
<dbReference type="RefSeq" id="WP_123781889.1">
    <property type="nucleotide sequence ID" value="NZ_RKIK01000022.1"/>
</dbReference>
<comment type="function">
    <text evidence="8">The phosphoenolpyruvate-dependent sugar phosphotransferase system (sugar PTS), a major carbohydrate active transport system, catalyzes the phosphorylation of incoming sugar substrates concomitantly with their translocation across the cell membrane. The enzyme II UlaABC PTS system is involved in ascorbate transport.</text>
</comment>
<dbReference type="InterPro" id="IPR051351">
    <property type="entry name" value="Ascorbate-PTS_EIIA_comp"/>
</dbReference>
<keyword evidence="6" id="KW-0598">Phosphotransferase system</keyword>
<keyword evidence="3" id="KW-0963">Cytoplasm</keyword>
<keyword evidence="12" id="KW-0762">Sugar transport</keyword>
<protein>
    <recommendedName>
        <fullName evidence="9">Ascorbate-specific PTS system EIIA component</fullName>
    </recommendedName>
    <alternativeName>
        <fullName evidence="10">Ascorbate-specific phosphotransferase enzyme IIA component</fullName>
    </alternativeName>
</protein>
<evidence type="ECO:0000256" key="1">
    <source>
        <dbReference type="ARBA" id="ARBA00004496"/>
    </source>
</evidence>
<evidence type="ECO:0000313" key="12">
    <source>
        <dbReference type="EMBL" id="ROV60369.1"/>
    </source>
</evidence>
<evidence type="ECO:0000256" key="9">
    <source>
        <dbReference type="ARBA" id="ARBA00041175"/>
    </source>
</evidence>
<proteinExistence type="predicted"/>
<dbReference type="AlphaFoldDB" id="A0A3N3E174"/>
<dbReference type="GO" id="GO:0005737">
    <property type="term" value="C:cytoplasm"/>
    <property type="evidence" value="ECO:0007669"/>
    <property type="project" value="UniProtKB-SubCell"/>
</dbReference>
<evidence type="ECO:0000256" key="3">
    <source>
        <dbReference type="ARBA" id="ARBA00022490"/>
    </source>
</evidence>
<comment type="subcellular location">
    <subcellularLocation>
        <location evidence="1">Cytoplasm</location>
    </subcellularLocation>
</comment>
<dbReference type="Pfam" id="PF00359">
    <property type="entry name" value="PTS_EIIA_2"/>
    <property type="match status" value="1"/>
</dbReference>
<evidence type="ECO:0000256" key="8">
    <source>
        <dbReference type="ARBA" id="ARBA00037387"/>
    </source>
</evidence>
<organism evidence="12 13">
    <name type="scientific">Vibrio ponticus</name>
    <dbReference type="NCBI Taxonomy" id="265668"/>
    <lineage>
        <taxon>Bacteria</taxon>
        <taxon>Pseudomonadati</taxon>
        <taxon>Pseudomonadota</taxon>
        <taxon>Gammaproteobacteria</taxon>
        <taxon>Vibrionales</taxon>
        <taxon>Vibrionaceae</taxon>
        <taxon>Vibrio</taxon>
    </lineage>
</organism>
<dbReference type="CDD" id="cd00211">
    <property type="entry name" value="PTS_IIA_fru"/>
    <property type="match status" value="1"/>
</dbReference>
<dbReference type="GO" id="GO:0009401">
    <property type="term" value="P:phosphoenolpyruvate-dependent sugar phosphotransferase system"/>
    <property type="evidence" value="ECO:0007669"/>
    <property type="project" value="UniProtKB-KW"/>
</dbReference>
<gene>
    <name evidence="12" type="ORF">EGH82_09460</name>
</gene>
<dbReference type="Proteomes" id="UP000278792">
    <property type="component" value="Unassembled WGS sequence"/>
</dbReference>
<dbReference type="GO" id="GO:0016301">
    <property type="term" value="F:kinase activity"/>
    <property type="evidence" value="ECO:0007669"/>
    <property type="project" value="UniProtKB-KW"/>
</dbReference>
<evidence type="ECO:0000313" key="13">
    <source>
        <dbReference type="Proteomes" id="UP000278792"/>
    </source>
</evidence>
<keyword evidence="2" id="KW-0813">Transport</keyword>
<keyword evidence="5" id="KW-0808">Transferase</keyword>
<evidence type="ECO:0000256" key="2">
    <source>
        <dbReference type="ARBA" id="ARBA00022448"/>
    </source>
</evidence>
<evidence type="ECO:0000256" key="7">
    <source>
        <dbReference type="ARBA" id="ARBA00022777"/>
    </source>
</evidence>
<dbReference type="InterPro" id="IPR002178">
    <property type="entry name" value="PTS_EIIA_type-2_dom"/>
</dbReference>
<dbReference type="Gene3D" id="3.40.930.10">
    <property type="entry name" value="Mannitol-specific EII, Chain A"/>
    <property type="match status" value="1"/>
</dbReference>
<evidence type="ECO:0000256" key="10">
    <source>
        <dbReference type="ARBA" id="ARBA00042072"/>
    </source>
</evidence>
<reference evidence="12 13" key="1">
    <citation type="submission" date="2018-11" db="EMBL/GenBank/DDBJ databases">
        <title>Vibrio ponticus strain CAIM 1751 pathogenic for the snapper Lutjanus guttatus.</title>
        <authorList>
            <person name="Soto-Rodriguez S."/>
            <person name="Lozano-Olvera R."/>
            <person name="Gomez-Gil B."/>
        </authorList>
    </citation>
    <scope>NUCLEOTIDE SEQUENCE [LARGE SCALE GENOMIC DNA]</scope>
    <source>
        <strain evidence="12 13">CAIM 1751</strain>
    </source>
</reference>
<dbReference type="SUPFAM" id="SSF55804">
    <property type="entry name" value="Phoshotransferase/anion transport protein"/>
    <property type="match status" value="1"/>
</dbReference>
<comment type="caution">
    <text evidence="12">The sequence shown here is derived from an EMBL/GenBank/DDBJ whole genome shotgun (WGS) entry which is preliminary data.</text>
</comment>
<evidence type="ECO:0000256" key="6">
    <source>
        <dbReference type="ARBA" id="ARBA00022683"/>
    </source>
</evidence>
<evidence type="ECO:0000256" key="4">
    <source>
        <dbReference type="ARBA" id="ARBA00022553"/>
    </source>
</evidence>
<feature type="domain" description="PTS EIIA type-2" evidence="11">
    <location>
        <begin position="8"/>
        <end position="152"/>
    </location>
</feature>
<dbReference type="EMBL" id="RKIK01000022">
    <property type="protein sequence ID" value="ROV60369.1"/>
    <property type="molecule type" value="Genomic_DNA"/>
</dbReference>
<evidence type="ECO:0000259" key="11">
    <source>
        <dbReference type="PROSITE" id="PS51094"/>
    </source>
</evidence>
<dbReference type="InterPro" id="IPR016152">
    <property type="entry name" value="PTrfase/Anion_transptr"/>
</dbReference>
<dbReference type="PROSITE" id="PS51094">
    <property type="entry name" value="PTS_EIIA_TYPE_2"/>
    <property type="match status" value="1"/>
</dbReference>
<evidence type="ECO:0000256" key="5">
    <source>
        <dbReference type="ARBA" id="ARBA00022679"/>
    </source>
</evidence>
<dbReference type="PANTHER" id="PTHR36203:SF1">
    <property type="entry name" value="ASCORBATE-SPECIFIC PTS SYSTEM EIIA COMPONENT"/>
    <property type="match status" value="1"/>
</dbReference>
<keyword evidence="7" id="KW-0418">Kinase</keyword>
<keyword evidence="4" id="KW-0597">Phosphoprotein</keyword>
<sequence length="152" mass="16976">MNNESQVVSLFGKRIKYSDVIMSWDDALEQSIAMLQEDGIVNQQYIEAIRSVTDEIGPYYILTDDLAMPHARPDEGVIAGQGGLSLLICHSPVRFDQEHSAVRAFIGLAAGDSEQHVLTISNLMNWLDRDDAMEKLLSVQNQNELERLVESA</sequence>
<name>A0A3N3E174_9VIBR</name>